<keyword evidence="2" id="KW-1185">Reference proteome</keyword>
<gene>
    <name evidence="1" type="ORF">N8T08_001894</name>
</gene>
<evidence type="ECO:0000313" key="1">
    <source>
        <dbReference type="EMBL" id="KAK1147155.1"/>
    </source>
</evidence>
<reference evidence="1 2" key="1">
    <citation type="journal article" date="2023" name="ACS Omega">
        <title>Identification of the Neoaspergillic Acid Biosynthesis Gene Cluster by Establishing an In Vitro CRISPR-Ribonucleoprotein Genetic System in Aspergillus melleus.</title>
        <authorList>
            <person name="Yuan B."/>
            <person name="Grau M.F."/>
            <person name="Murata R.M."/>
            <person name="Torok T."/>
            <person name="Venkateswaran K."/>
            <person name="Stajich J.E."/>
            <person name="Wang C.C.C."/>
        </authorList>
    </citation>
    <scope>NUCLEOTIDE SEQUENCE [LARGE SCALE GENOMIC DNA]</scope>
    <source>
        <strain evidence="1 2">IMV 1140</strain>
    </source>
</reference>
<dbReference type="Proteomes" id="UP001177260">
    <property type="component" value="Unassembled WGS sequence"/>
</dbReference>
<accession>A0ACC3B957</accession>
<organism evidence="1 2">
    <name type="scientific">Aspergillus melleus</name>
    <dbReference type="NCBI Taxonomy" id="138277"/>
    <lineage>
        <taxon>Eukaryota</taxon>
        <taxon>Fungi</taxon>
        <taxon>Dikarya</taxon>
        <taxon>Ascomycota</taxon>
        <taxon>Pezizomycotina</taxon>
        <taxon>Eurotiomycetes</taxon>
        <taxon>Eurotiomycetidae</taxon>
        <taxon>Eurotiales</taxon>
        <taxon>Aspergillaceae</taxon>
        <taxon>Aspergillus</taxon>
        <taxon>Aspergillus subgen. Circumdati</taxon>
    </lineage>
</organism>
<sequence length="487" mass="51594">MTNQFHSFDDIAWYGSAYMLTGCVMQLPLGMLYKMYPVKIVYITSVVIFEVGSAVCGGAPNSEAVIVGRAIQGFGSAGIFSGSMVLIVKAVPLKKRAMYTGFLGAIFGISAVAGPLLGGALTTHASWRWCFLINLPIGSVVLVIILFIFPKQEREGKGGDECAGAQTGRQSLLDKVLQFNPLGFCVLVPAVVCLLLALQWGGSAYPWSSGRVIALLVMSGVLFIAFGIDQALEGDRAMIKTKTAKQRTVAAAFAFSICVGGAMMTVIYYIPIWFQGIKGASAVKSGEMSFPLLIALVIGSILSGALVSKLVGYPSPFMIAGAMLMAAGAGLLSTFTVSTGHPKWIGYQVLFGIGLGCCMQHGSNAVQAVLPKSEIPPAISLLFFGQQLGGSVFLSIAQNIMSQELINNVKSQLPDVDASMIVNSGATDLRDAVSSDKMDTLLHVYNDAVVKVFYLAVALACVGVVVALFVEWKDMRIAEEVDEGQES</sequence>
<proteinExistence type="predicted"/>
<dbReference type="EMBL" id="JAOPJF010000013">
    <property type="protein sequence ID" value="KAK1147155.1"/>
    <property type="molecule type" value="Genomic_DNA"/>
</dbReference>
<evidence type="ECO:0000313" key="2">
    <source>
        <dbReference type="Proteomes" id="UP001177260"/>
    </source>
</evidence>
<protein>
    <submittedName>
        <fullName evidence="1">Uncharacterized protein</fullName>
    </submittedName>
</protein>
<comment type="caution">
    <text evidence="1">The sequence shown here is derived from an EMBL/GenBank/DDBJ whole genome shotgun (WGS) entry which is preliminary data.</text>
</comment>
<name>A0ACC3B957_9EURO</name>